<dbReference type="SUPFAM" id="SSF49373">
    <property type="entry name" value="Invasin/intimin cell-adhesion fragments"/>
    <property type="match status" value="1"/>
</dbReference>
<accession>A0A0V8CZR0</accession>
<dbReference type="RefSeq" id="WP_058219331.1">
    <property type="nucleotide sequence ID" value="NZ_LKLN01000021.1"/>
</dbReference>
<dbReference type="Pfam" id="PF02368">
    <property type="entry name" value="Big_2"/>
    <property type="match status" value="1"/>
</dbReference>
<evidence type="ECO:0000313" key="3">
    <source>
        <dbReference type="Proteomes" id="UP000053058"/>
    </source>
</evidence>
<evidence type="ECO:0000313" key="2">
    <source>
        <dbReference type="EMBL" id="KSU06743.1"/>
    </source>
</evidence>
<comment type="caution">
    <text evidence="2">The sequence shown here is derived from an EMBL/GenBank/DDBJ whole genome shotgun (WGS) entry which is preliminary data.</text>
</comment>
<protein>
    <submittedName>
        <fullName evidence="2">Phage major tail protein</fullName>
    </submittedName>
</protein>
<dbReference type="InterPro" id="IPR008964">
    <property type="entry name" value="Invasin/intimin_cell_adhesion"/>
</dbReference>
<name>A0A0V8CZR0_LACLL</name>
<gene>
    <name evidence="2" type="ORF">KF282_0900</name>
</gene>
<dbReference type="Gene3D" id="2.60.40.1080">
    <property type="match status" value="1"/>
</dbReference>
<dbReference type="InterPro" id="IPR003343">
    <property type="entry name" value="Big_2"/>
</dbReference>
<dbReference type="EMBL" id="LKLN01000021">
    <property type="protein sequence ID" value="KSU06743.1"/>
    <property type="molecule type" value="Genomic_DNA"/>
</dbReference>
<dbReference type="Proteomes" id="UP000053058">
    <property type="component" value="Unassembled WGS sequence"/>
</dbReference>
<proteinExistence type="predicted"/>
<dbReference type="PATRIC" id="fig|1360.105.peg.2653"/>
<feature type="domain" description="BIG2" evidence="1">
    <location>
        <begin position="2"/>
        <end position="71"/>
    </location>
</feature>
<organism evidence="2 3">
    <name type="scientific">Lactococcus lactis subsp. lactis</name>
    <name type="common">Streptococcus lactis</name>
    <dbReference type="NCBI Taxonomy" id="1360"/>
    <lineage>
        <taxon>Bacteria</taxon>
        <taxon>Bacillati</taxon>
        <taxon>Bacillota</taxon>
        <taxon>Bacilli</taxon>
        <taxon>Lactobacillales</taxon>
        <taxon>Streptococcaceae</taxon>
        <taxon>Lactococcus</taxon>
    </lineage>
</organism>
<reference evidence="3" key="1">
    <citation type="submission" date="2015-10" db="EMBL/GenBank/DDBJ databases">
        <title>Draft Genome Sequences of 11 Lactococcus lactis subspecies cremoris strains.</title>
        <authorList>
            <person name="Wels M."/>
            <person name="Backus L."/>
            <person name="Boekhorst J."/>
            <person name="Dijkstra A."/>
            <person name="Beerthuizen M."/>
            <person name="Kelly W."/>
            <person name="Siezen R."/>
            <person name="Bachmann H."/>
            <person name="Van Hijum S."/>
        </authorList>
    </citation>
    <scope>NUCLEOTIDE SEQUENCE [LARGE SCALE GENOMIC DNA]</scope>
    <source>
        <strain evidence="3">KF282</strain>
    </source>
</reference>
<dbReference type="SMART" id="SM00635">
    <property type="entry name" value="BID_2"/>
    <property type="match status" value="1"/>
</dbReference>
<evidence type="ECO:0000259" key="1">
    <source>
        <dbReference type="SMART" id="SM00635"/>
    </source>
</evidence>
<dbReference type="AlphaFoldDB" id="A0A0V8CZR0"/>
<sequence>MDKTSASVEVGKTVKLVATVVPDNAEDKTVTWASSDETKATVDKGTVTAVSEGEITITVKTVNNKTATSTITVTAASGN</sequence>